<proteinExistence type="predicted"/>
<dbReference type="EMBL" id="LR633967">
    <property type="protein sequence ID" value="VUX55399.1"/>
    <property type="molecule type" value="Genomic_DNA"/>
</dbReference>
<organism evidence="1">
    <name type="scientific">uncultured Woeseiaceae bacterium</name>
    <dbReference type="NCBI Taxonomy" id="1983305"/>
    <lineage>
        <taxon>Bacteria</taxon>
        <taxon>Pseudomonadati</taxon>
        <taxon>Pseudomonadota</taxon>
        <taxon>Gammaproteobacteria</taxon>
        <taxon>Woeseiales</taxon>
        <taxon>Woeseiaceae</taxon>
        <taxon>environmental samples</taxon>
    </lineage>
</organism>
<dbReference type="AlphaFoldDB" id="A0A7D9H6J3"/>
<accession>A0A7D9H6J3</accession>
<protein>
    <recommendedName>
        <fullName evidence="2">VOC domain-containing protein</fullName>
    </recommendedName>
</protein>
<dbReference type="SUPFAM" id="SSF54593">
    <property type="entry name" value="Glyoxalase/Bleomycin resistance protein/Dihydroxybiphenyl dioxygenase"/>
    <property type="match status" value="2"/>
</dbReference>
<name>A0A7D9H6J3_9GAMM</name>
<sequence length="263" mass="29889">MSERSHLLGRFLEFSIHTPDILQSLGFYKLLGFQELEIGDVWSHRYAVVSDGEINIGLHDGKFEGSALTFVHQDLARQARSMSKHNFDFQYLKVDQDVFNELGFLDRDKNMITMIEARTFSPADQETDDSLCGSWFETSLPVKDAMRAAQFWAPLAPELLRLREEPTVHMRFNAAEMSLGLSESIALNGPSLCFRCDDKDAVWTTIAKHGFKFKEFPGFEGAFMALQAPEGTMLYLFKEDFLGAGYEVAETDEQEEEPNGEEE</sequence>
<dbReference type="Gene3D" id="3.10.180.10">
    <property type="entry name" value="2,3-Dihydroxybiphenyl 1,2-Dioxygenase, domain 1"/>
    <property type="match status" value="1"/>
</dbReference>
<evidence type="ECO:0000313" key="1">
    <source>
        <dbReference type="EMBL" id="VUX55399.1"/>
    </source>
</evidence>
<gene>
    <name evidence="1" type="ORF">JTBM06_V1_20021</name>
</gene>
<dbReference type="InterPro" id="IPR029068">
    <property type="entry name" value="Glyas_Bleomycin-R_OHBP_Dase"/>
</dbReference>
<evidence type="ECO:0008006" key="2">
    <source>
        <dbReference type="Google" id="ProtNLM"/>
    </source>
</evidence>
<reference evidence="1" key="1">
    <citation type="submission" date="2019-07" db="EMBL/GenBank/DDBJ databases">
        <authorList>
            <person name="Weber M."/>
            <person name="Kostadinov I."/>
            <person name="Kostadinov D I."/>
        </authorList>
    </citation>
    <scope>NUCLEOTIDE SEQUENCE</scope>
    <source>
        <strain evidence="1">Gfbio:sag-sample-m06:053724c1-46a9-4a36-b237-ea2bf867836b</strain>
    </source>
</reference>